<gene>
    <name evidence="7" type="ORF">FLP10_12945</name>
</gene>
<dbReference type="GO" id="GO:0019213">
    <property type="term" value="F:deacetylase activity"/>
    <property type="evidence" value="ECO:0007669"/>
    <property type="project" value="TreeGrafter"/>
</dbReference>
<dbReference type="InterPro" id="IPR006879">
    <property type="entry name" value="YdjC-like"/>
</dbReference>
<accession>A0A5C1YHZ7</accession>
<feature type="compositionally biased region" description="Basic residues" evidence="6">
    <location>
        <begin position="38"/>
        <end position="69"/>
    </location>
</feature>
<keyword evidence="5" id="KW-0119">Carbohydrate metabolism</keyword>
<sequence length="349" mass="37087">MVGRRPRHGARPRVPRVPLRLPVRAHGDRRGARPVHPGARRTRRTARRHEHRPRRDRGPRRRGGRRVTRRLVLTADDLGRDGPTSAAIAELAAEGAITATTAIVVSPFARGAVDAVRAAGLEPRLHATLSSERGVPPWHPLTSGRSLGDADDASLPEDARRVGERAEPDEVAAELAAQLDRLRALGARPAAIDSHAGTLYGLTGRSFLPEALALCAREGLGLRLPRSLAPYLAAGGGRPTEVSAEVAHAHARAVEAADASGVPIPDAMITNRRDASDLGGYPALFDEARRMLADLPEGTSELFLHPAPGGAVAGDAGIVRSWELRLLRDPAFLAAIHAEGFELVAGWGS</sequence>
<evidence type="ECO:0000256" key="4">
    <source>
        <dbReference type="ARBA" id="ARBA00022842"/>
    </source>
</evidence>
<keyword evidence="8" id="KW-1185">Reference proteome</keyword>
<dbReference type="InterPro" id="IPR011330">
    <property type="entry name" value="Glyco_hydro/deAcase_b/a-brl"/>
</dbReference>
<dbReference type="AlphaFoldDB" id="A0A5C1YHZ7"/>
<evidence type="ECO:0000313" key="7">
    <source>
        <dbReference type="EMBL" id="QEO15228.1"/>
    </source>
</evidence>
<proteinExistence type="predicted"/>
<keyword evidence="3" id="KW-0378">Hydrolase</keyword>
<evidence type="ECO:0000256" key="2">
    <source>
        <dbReference type="ARBA" id="ARBA00022723"/>
    </source>
</evidence>
<keyword evidence="2" id="KW-0479">Metal-binding</keyword>
<dbReference type="OrthoDB" id="9774177at2"/>
<dbReference type="Proteomes" id="UP000324678">
    <property type="component" value="Chromosome"/>
</dbReference>
<feature type="compositionally biased region" description="Basic residues" evidence="6">
    <location>
        <begin position="1"/>
        <end position="14"/>
    </location>
</feature>
<dbReference type="GO" id="GO:0005975">
    <property type="term" value="P:carbohydrate metabolic process"/>
    <property type="evidence" value="ECO:0007669"/>
    <property type="project" value="InterPro"/>
</dbReference>
<evidence type="ECO:0000256" key="6">
    <source>
        <dbReference type="SAM" id="MobiDB-lite"/>
    </source>
</evidence>
<reference evidence="7 8" key="1">
    <citation type="submission" date="2019-09" db="EMBL/GenBank/DDBJ databases">
        <title>Genome sequencing of strain KACC 19306.</title>
        <authorList>
            <person name="Heo J."/>
            <person name="Kim S.-J."/>
            <person name="Kim J.-S."/>
            <person name="Hong S.-B."/>
            <person name="Kwon S.-W."/>
        </authorList>
    </citation>
    <scope>NUCLEOTIDE SEQUENCE [LARGE SCALE GENOMIC DNA]</scope>
    <source>
        <strain evidence="7 8">KACC 19306</strain>
    </source>
</reference>
<dbReference type="Pfam" id="PF04794">
    <property type="entry name" value="YdjC"/>
    <property type="match status" value="1"/>
</dbReference>
<feature type="region of interest" description="Disordered" evidence="6">
    <location>
        <begin position="131"/>
        <end position="168"/>
    </location>
</feature>
<dbReference type="PANTHER" id="PTHR31609:SF1">
    <property type="entry name" value="CARBOHYDRATE DEACETYLASE"/>
    <property type="match status" value="1"/>
</dbReference>
<evidence type="ECO:0000256" key="5">
    <source>
        <dbReference type="ARBA" id="ARBA00023277"/>
    </source>
</evidence>
<dbReference type="GO" id="GO:0016787">
    <property type="term" value="F:hydrolase activity"/>
    <property type="evidence" value="ECO:0007669"/>
    <property type="project" value="UniProtKB-KW"/>
</dbReference>
<dbReference type="SUPFAM" id="SSF88713">
    <property type="entry name" value="Glycoside hydrolase/deacetylase"/>
    <property type="match status" value="1"/>
</dbReference>
<dbReference type="Gene3D" id="3.20.20.370">
    <property type="entry name" value="Glycoside hydrolase/deacetylase"/>
    <property type="match status" value="1"/>
</dbReference>
<evidence type="ECO:0000256" key="3">
    <source>
        <dbReference type="ARBA" id="ARBA00022801"/>
    </source>
</evidence>
<evidence type="ECO:0000313" key="8">
    <source>
        <dbReference type="Proteomes" id="UP000324678"/>
    </source>
</evidence>
<dbReference type="PANTHER" id="PTHR31609">
    <property type="entry name" value="YDJC DEACETYLASE FAMILY MEMBER"/>
    <property type="match status" value="1"/>
</dbReference>
<dbReference type="GO" id="GO:0046872">
    <property type="term" value="F:metal ion binding"/>
    <property type="evidence" value="ECO:0007669"/>
    <property type="project" value="UniProtKB-KW"/>
</dbReference>
<name>A0A5C1YHZ7_9MICO</name>
<keyword evidence="4" id="KW-0460">Magnesium</keyword>
<comment type="cofactor">
    <cofactor evidence="1">
        <name>Mg(2+)</name>
        <dbReference type="ChEBI" id="CHEBI:18420"/>
    </cofactor>
</comment>
<protein>
    <submittedName>
        <fullName evidence="7">ChbG/HpnK family deacetylase</fullName>
    </submittedName>
</protein>
<dbReference type="EMBL" id="CP043505">
    <property type="protein sequence ID" value="QEO15228.1"/>
    <property type="molecule type" value="Genomic_DNA"/>
</dbReference>
<feature type="region of interest" description="Disordered" evidence="6">
    <location>
        <begin position="1"/>
        <end position="69"/>
    </location>
</feature>
<feature type="compositionally biased region" description="Basic and acidic residues" evidence="6">
    <location>
        <begin position="157"/>
        <end position="168"/>
    </location>
</feature>
<organism evidence="7 8">
    <name type="scientific">Agromyces intestinalis</name>
    <dbReference type="NCBI Taxonomy" id="2592652"/>
    <lineage>
        <taxon>Bacteria</taxon>
        <taxon>Bacillati</taxon>
        <taxon>Actinomycetota</taxon>
        <taxon>Actinomycetes</taxon>
        <taxon>Micrococcales</taxon>
        <taxon>Microbacteriaceae</taxon>
        <taxon>Agromyces</taxon>
    </lineage>
</organism>
<dbReference type="KEGG" id="ail:FLP10_12945"/>
<evidence type="ECO:0000256" key="1">
    <source>
        <dbReference type="ARBA" id="ARBA00001946"/>
    </source>
</evidence>